<protein>
    <submittedName>
        <fullName evidence="2">Uncharacterized protein</fullName>
    </submittedName>
</protein>
<evidence type="ECO:0000313" key="3">
    <source>
        <dbReference type="Proteomes" id="UP001632037"/>
    </source>
</evidence>
<sequence length="115" mass="11863">MALTKTAEKIDPPADAVATDPKEVAANKDGDDDDKKEQLSWGAGGLGGWGAGGWGLGGWGGWGGWASGPTASDSCACASKAFNRQPKLAYYIPQVSTNTYTGIGIYKPIPAFTKP</sequence>
<feature type="compositionally biased region" description="Basic and acidic residues" evidence="1">
    <location>
        <begin position="20"/>
        <end position="38"/>
    </location>
</feature>
<keyword evidence="3" id="KW-1185">Reference proteome</keyword>
<name>A0ABD3FEB3_9STRA</name>
<accession>A0ABD3FEB3</accession>
<comment type="caution">
    <text evidence="2">The sequence shown here is derived from an EMBL/GenBank/DDBJ whole genome shotgun (WGS) entry which is preliminary data.</text>
</comment>
<feature type="compositionally biased region" description="Basic and acidic residues" evidence="1">
    <location>
        <begin position="1"/>
        <end position="12"/>
    </location>
</feature>
<evidence type="ECO:0000256" key="1">
    <source>
        <dbReference type="SAM" id="MobiDB-lite"/>
    </source>
</evidence>
<proteinExistence type="predicted"/>
<evidence type="ECO:0000313" key="2">
    <source>
        <dbReference type="EMBL" id="KAL3665280.1"/>
    </source>
</evidence>
<gene>
    <name evidence="2" type="ORF">V7S43_009908</name>
</gene>
<feature type="region of interest" description="Disordered" evidence="1">
    <location>
        <begin position="1"/>
        <end position="46"/>
    </location>
</feature>
<dbReference type="AlphaFoldDB" id="A0ABD3FEB3"/>
<dbReference type="Proteomes" id="UP001632037">
    <property type="component" value="Unassembled WGS sequence"/>
</dbReference>
<dbReference type="EMBL" id="JBIMZQ010000021">
    <property type="protein sequence ID" value="KAL3665280.1"/>
    <property type="molecule type" value="Genomic_DNA"/>
</dbReference>
<reference evidence="2 3" key="1">
    <citation type="submission" date="2024-09" db="EMBL/GenBank/DDBJ databases">
        <title>Genome sequencing and assembly of Phytophthora oleae, isolate VK10A, causative agent of rot of olive drupes.</title>
        <authorList>
            <person name="Conti Taguali S."/>
            <person name="Riolo M."/>
            <person name="La Spada F."/>
            <person name="Cacciola S.O."/>
            <person name="Dionisio G."/>
        </authorList>
    </citation>
    <scope>NUCLEOTIDE SEQUENCE [LARGE SCALE GENOMIC DNA]</scope>
    <source>
        <strain evidence="2 3">VK10A</strain>
    </source>
</reference>
<organism evidence="2 3">
    <name type="scientific">Phytophthora oleae</name>
    <dbReference type="NCBI Taxonomy" id="2107226"/>
    <lineage>
        <taxon>Eukaryota</taxon>
        <taxon>Sar</taxon>
        <taxon>Stramenopiles</taxon>
        <taxon>Oomycota</taxon>
        <taxon>Peronosporomycetes</taxon>
        <taxon>Peronosporales</taxon>
        <taxon>Peronosporaceae</taxon>
        <taxon>Phytophthora</taxon>
    </lineage>
</organism>